<proteinExistence type="predicted"/>
<reference evidence="1" key="1">
    <citation type="submission" date="2023-03" db="EMBL/GenBank/DDBJ databases">
        <title>Massive genome expansion in bonnet fungi (Mycena s.s.) driven by repeated elements and novel gene families across ecological guilds.</title>
        <authorList>
            <consortium name="Lawrence Berkeley National Laboratory"/>
            <person name="Harder C.B."/>
            <person name="Miyauchi S."/>
            <person name="Viragh M."/>
            <person name="Kuo A."/>
            <person name="Thoen E."/>
            <person name="Andreopoulos B."/>
            <person name="Lu D."/>
            <person name="Skrede I."/>
            <person name="Drula E."/>
            <person name="Henrissat B."/>
            <person name="Morin E."/>
            <person name="Kohler A."/>
            <person name="Barry K."/>
            <person name="LaButti K."/>
            <person name="Morin E."/>
            <person name="Salamov A."/>
            <person name="Lipzen A."/>
            <person name="Mereny Z."/>
            <person name="Hegedus B."/>
            <person name="Baldrian P."/>
            <person name="Stursova M."/>
            <person name="Weitz H."/>
            <person name="Taylor A."/>
            <person name="Grigoriev I.V."/>
            <person name="Nagy L.G."/>
            <person name="Martin F."/>
            <person name="Kauserud H."/>
        </authorList>
    </citation>
    <scope>NUCLEOTIDE SEQUENCE</scope>
    <source>
        <strain evidence="1">CBHHK182m</strain>
    </source>
</reference>
<dbReference type="AlphaFoldDB" id="A0AAD7IBA2"/>
<evidence type="ECO:0008006" key="3">
    <source>
        <dbReference type="Google" id="ProtNLM"/>
    </source>
</evidence>
<protein>
    <recommendedName>
        <fullName evidence="3">BTB domain-containing protein</fullName>
    </recommendedName>
</protein>
<evidence type="ECO:0000313" key="2">
    <source>
        <dbReference type="Proteomes" id="UP001215598"/>
    </source>
</evidence>
<organism evidence="1 2">
    <name type="scientific">Mycena metata</name>
    <dbReference type="NCBI Taxonomy" id="1033252"/>
    <lineage>
        <taxon>Eukaryota</taxon>
        <taxon>Fungi</taxon>
        <taxon>Dikarya</taxon>
        <taxon>Basidiomycota</taxon>
        <taxon>Agaricomycotina</taxon>
        <taxon>Agaricomycetes</taxon>
        <taxon>Agaricomycetidae</taxon>
        <taxon>Agaricales</taxon>
        <taxon>Marasmiineae</taxon>
        <taxon>Mycenaceae</taxon>
        <taxon>Mycena</taxon>
    </lineage>
</organism>
<keyword evidence="2" id="KW-1185">Reference proteome</keyword>
<name>A0AAD7IBA2_9AGAR</name>
<gene>
    <name evidence="1" type="ORF">B0H16DRAFT_1664659</name>
</gene>
<dbReference type="EMBL" id="JARKIB010000112">
    <property type="protein sequence ID" value="KAJ7738362.1"/>
    <property type="molecule type" value="Genomic_DNA"/>
</dbReference>
<dbReference type="Proteomes" id="UP001215598">
    <property type="component" value="Unassembled WGS sequence"/>
</dbReference>
<evidence type="ECO:0000313" key="1">
    <source>
        <dbReference type="EMBL" id="KAJ7738362.1"/>
    </source>
</evidence>
<sequence>MPDSDDGKGDMVYLHPATYTHTSPQSTTDAGVSLAISNTFLPTAQLRPENPDLILLSSDLAFFYVHSQVLQDSSDNRFRSLLPAHCPGNEDEPFILSIPVASPVLNIILHGLYGLDSAQYLPSFPTLAEAVDSMQIYGINPKLTIQPSTPLFTLLLSHAPHFPMDLYSLAGHHNIEGLAVAASAHLLSYSLSRLTDAAAQQMGAVYLKRLFCLHIGRIDALKRALLPPPGAHQLTPGCSADQQRALARQWALTSARLGMDLRPDISTHALEFALLPLAAHLTCALCQNTLKARVRNLTEQWATVKEYDDFWSG</sequence>
<accession>A0AAD7IBA2</accession>
<comment type="caution">
    <text evidence="1">The sequence shown here is derived from an EMBL/GenBank/DDBJ whole genome shotgun (WGS) entry which is preliminary data.</text>
</comment>